<sequence length="126" mass="13771">MEPVYLTRLASQHNDWLAVRQATIAQNVANSDTPGYAARDIEPFASVFNETRLSMIATHGSHMGSAAETPEAAEVEKADTWQVSHSGNSVSLEQELMKAGEVAREHALTTTLVKSFHRMYLASLKG</sequence>
<name>A0A7X5F407_9HYPH</name>
<evidence type="ECO:0000313" key="2">
    <source>
        <dbReference type="EMBL" id="NBN79385.1"/>
    </source>
</evidence>
<keyword evidence="2" id="KW-0282">Flagellum</keyword>
<reference evidence="2 3" key="1">
    <citation type="submission" date="2020-01" db="EMBL/GenBank/DDBJ databases">
        <authorList>
            <person name="Peng S.Y."/>
            <person name="Li J."/>
            <person name="Wang M."/>
            <person name="Wang L."/>
            <person name="Wang C.Q."/>
            <person name="Wang J.R."/>
        </authorList>
    </citation>
    <scope>NUCLEOTIDE SEQUENCE [LARGE SCALE GENOMIC DNA]</scope>
    <source>
        <strain evidence="2 3">XCT-53</strain>
    </source>
</reference>
<dbReference type="RefSeq" id="WP_161676821.1">
    <property type="nucleotide sequence ID" value="NZ_JAABLP010000003.1"/>
</dbReference>
<dbReference type="EMBL" id="JAABLQ010000001">
    <property type="protein sequence ID" value="NBN79385.1"/>
    <property type="molecule type" value="Genomic_DNA"/>
</dbReference>
<proteinExistence type="predicted"/>
<protein>
    <submittedName>
        <fullName evidence="2">Flagellar basal body rod protein FlgB</fullName>
    </submittedName>
</protein>
<keyword evidence="2" id="KW-0966">Cell projection</keyword>
<comment type="subcellular location">
    <subcellularLocation>
        <location evidence="1">Bacterial flagellum basal body</location>
    </subcellularLocation>
</comment>
<evidence type="ECO:0000256" key="1">
    <source>
        <dbReference type="ARBA" id="ARBA00004117"/>
    </source>
</evidence>
<gene>
    <name evidence="2" type="primary">flgB</name>
    <name evidence="2" type="ORF">GWI72_13995</name>
</gene>
<dbReference type="GO" id="GO:0009425">
    <property type="term" value="C:bacterial-type flagellum basal body"/>
    <property type="evidence" value="ECO:0007669"/>
    <property type="project" value="UniProtKB-SubCell"/>
</dbReference>
<dbReference type="Pfam" id="PF00460">
    <property type="entry name" value="Flg_bb_rod"/>
    <property type="match status" value="1"/>
</dbReference>
<keyword evidence="3" id="KW-1185">Reference proteome</keyword>
<accession>A0A7X5F407</accession>
<dbReference type="Proteomes" id="UP000586722">
    <property type="component" value="Unassembled WGS sequence"/>
</dbReference>
<evidence type="ECO:0000313" key="3">
    <source>
        <dbReference type="Proteomes" id="UP000586722"/>
    </source>
</evidence>
<organism evidence="2 3">
    <name type="scientific">Pannonibacter tanglangensis</name>
    <dbReference type="NCBI Taxonomy" id="2750084"/>
    <lineage>
        <taxon>Bacteria</taxon>
        <taxon>Pseudomonadati</taxon>
        <taxon>Pseudomonadota</taxon>
        <taxon>Alphaproteobacteria</taxon>
        <taxon>Hyphomicrobiales</taxon>
        <taxon>Stappiaceae</taxon>
        <taxon>Pannonibacter</taxon>
    </lineage>
</organism>
<comment type="caution">
    <text evidence="2">The sequence shown here is derived from an EMBL/GenBank/DDBJ whole genome shotgun (WGS) entry which is preliminary data.</text>
</comment>
<keyword evidence="2" id="KW-0969">Cilium</keyword>
<dbReference type="NCBIfam" id="NF004653">
    <property type="entry name" value="PRK06003.1"/>
    <property type="match status" value="1"/>
</dbReference>
<dbReference type="InterPro" id="IPR001444">
    <property type="entry name" value="Flag_bb_rod_N"/>
</dbReference>
<dbReference type="AlphaFoldDB" id="A0A7X5F407"/>